<dbReference type="Gene3D" id="2.60.40.10">
    <property type="entry name" value="Immunoglobulins"/>
    <property type="match status" value="1"/>
</dbReference>
<dbReference type="Proteomes" id="UP000694406">
    <property type="component" value="Unplaced"/>
</dbReference>
<dbReference type="InterPro" id="IPR013783">
    <property type="entry name" value="Ig-like_fold"/>
</dbReference>
<dbReference type="SMART" id="SM00406">
    <property type="entry name" value="IGv"/>
    <property type="match status" value="1"/>
</dbReference>
<dbReference type="Pfam" id="PF07686">
    <property type="entry name" value="V-set"/>
    <property type="match status" value="1"/>
</dbReference>
<dbReference type="Ensembl" id="ENSLLTT00000019919.1">
    <property type="protein sequence ID" value="ENSLLTP00000019212.1"/>
    <property type="gene ID" value="ENSLLTG00000014475.1"/>
</dbReference>
<reference evidence="5" key="2">
    <citation type="submission" date="2025-09" db="UniProtKB">
        <authorList>
            <consortium name="Ensembl"/>
        </authorList>
    </citation>
    <scope>IDENTIFICATION</scope>
</reference>
<dbReference type="InterPro" id="IPR036179">
    <property type="entry name" value="Ig-like_dom_sf"/>
</dbReference>
<dbReference type="GO" id="GO:0005576">
    <property type="term" value="C:extracellular region"/>
    <property type="evidence" value="ECO:0007669"/>
    <property type="project" value="UniProtKB-ARBA"/>
</dbReference>
<feature type="domain" description="Ig-like" evidence="4">
    <location>
        <begin position="35"/>
        <end position="128"/>
    </location>
</feature>
<dbReference type="InterPro" id="IPR050199">
    <property type="entry name" value="IgHV"/>
</dbReference>
<evidence type="ECO:0000313" key="6">
    <source>
        <dbReference type="Proteomes" id="UP000694406"/>
    </source>
</evidence>
<sequence>METMKILDEVSLLKNGCDVLTLIKFCSFLCLGGFSQVVLTQSDPVLKAPGEAHKLTCAVPGFNVNSYWMEWVRQKPGQGWEWLVHYYDSGNKYYLPTIQGRFTASKDISNFYLLMNNLKTEDTAVYYCARDTVTGFLRDLMQKLFLE</sequence>
<evidence type="ECO:0000259" key="4">
    <source>
        <dbReference type="PROSITE" id="PS50835"/>
    </source>
</evidence>
<keyword evidence="6" id="KW-1185">Reference proteome</keyword>
<dbReference type="AlphaFoldDB" id="A0A8C5SK50"/>
<dbReference type="InterPro" id="IPR003599">
    <property type="entry name" value="Ig_sub"/>
</dbReference>
<dbReference type="SMART" id="SM00409">
    <property type="entry name" value="IG"/>
    <property type="match status" value="1"/>
</dbReference>
<organism evidence="5 6">
    <name type="scientific">Laticauda laticaudata</name>
    <name type="common">Blue-ringed sea krait</name>
    <name type="synonym">Blue-lipped sea krait</name>
    <dbReference type="NCBI Taxonomy" id="8630"/>
    <lineage>
        <taxon>Eukaryota</taxon>
        <taxon>Metazoa</taxon>
        <taxon>Chordata</taxon>
        <taxon>Craniata</taxon>
        <taxon>Vertebrata</taxon>
        <taxon>Euteleostomi</taxon>
        <taxon>Lepidosauria</taxon>
        <taxon>Squamata</taxon>
        <taxon>Bifurcata</taxon>
        <taxon>Unidentata</taxon>
        <taxon>Episquamata</taxon>
        <taxon>Toxicofera</taxon>
        <taxon>Serpentes</taxon>
        <taxon>Colubroidea</taxon>
        <taxon>Elapidae</taxon>
        <taxon>Laticaudinae</taxon>
        <taxon>Laticauda</taxon>
    </lineage>
</organism>
<evidence type="ECO:0000256" key="1">
    <source>
        <dbReference type="ARBA" id="ARBA00022859"/>
    </source>
</evidence>
<evidence type="ECO:0000256" key="2">
    <source>
        <dbReference type="ARBA" id="ARBA00023130"/>
    </source>
</evidence>
<accession>A0A8C5SK50</accession>
<evidence type="ECO:0000313" key="5">
    <source>
        <dbReference type="Ensembl" id="ENSLLTP00000019212.1"/>
    </source>
</evidence>
<dbReference type="PROSITE" id="PS50835">
    <property type="entry name" value="IG_LIKE"/>
    <property type="match status" value="1"/>
</dbReference>
<dbReference type="PANTHER" id="PTHR23266">
    <property type="entry name" value="IMMUNOGLOBULIN HEAVY CHAIN"/>
    <property type="match status" value="1"/>
</dbReference>
<dbReference type="SUPFAM" id="SSF48726">
    <property type="entry name" value="Immunoglobulin"/>
    <property type="match status" value="1"/>
</dbReference>
<dbReference type="InterPro" id="IPR007110">
    <property type="entry name" value="Ig-like_dom"/>
</dbReference>
<keyword evidence="1" id="KW-0391">Immunity</keyword>
<dbReference type="GeneTree" id="ENSGT00940000163847"/>
<proteinExistence type="predicted"/>
<dbReference type="GO" id="GO:0019814">
    <property type="term" value="C:immunoglobulin complex"/>
    <property type="evidence" value="ECO:0007669"/>
    <property type="project" value="UniProtKB-KW"/>
</dbReference>
<protein>
    <recommendedName>
        <fullName evidence="4">Ig-like domain-containing protein</fullName>
    </recommendedName>
</protein>
<name>A0A8C5SK50_LATLA</name>
<dbReference type="GO" id="GO:0002250">
    <property type="term" value="P:adaptive immune response"/>
    <property type="evidence" value="ECO:0007669"/>
    <property type="project" value="UniProtKB-KW"/>
</dbReference>
<evidence type="ECO:0000256" key="3">
    <source>
        <dbReference type="ARBA" id="ARBA00043265"/>
    </source>
</evidence>
<dbReference type="InterPro" id="IPR013106">
    <property type="entry name" value="Ig_V-set"/>
</dbReference>
<keyword evidence="2" id="KW-1064">Adaptive immunity</keyword>
<dbReference type="FunFam" id="2.60.40.10:FF:001594">
    <property type="entry name" value="Immunoglobulin heavy variable 9-4"/>
    <property type="match status" value="1"/>
</dbReference>
<reference evidence="5" key="1">
    <citation type="submission" date="2025-08" db="UniProtKB">
        <authorList>
            <consortium name="Ensembl"/>
        </authorList>
    </citation>
    <scope>IDENTIFICATION</scope>
</reference>
<keyword evidence="3" id="KW-1280">Immunoglobulin</keyword>